<sequence>MRTIKKMYETVKPGAFSQVLSAYKGSAPNLITGALSGDLWRHKSVGRTLQQISNPDALKALETQADKNMEEWSKAKSPPPFVVDVVPKDWGVATLDATRRYGKIYSVLNMASSKFPGGSFLQGGSAQEEGLWHRTTCPTSLLSNGVLFDSKKNWFVYDPATEALVLAKTKMSAEELSALRKKRKMDIPEAYKVFFNEQQQVCFRGPEVLVPTSTEDVGFSSRLVADSHLSYLPLSMSRVFPFYELRSAAPELAHLKINWEDESFLEEYRKVLRQSIGAQLDTLIVQGKTNVALSAWGCGEFRNKPEIVARIYKEEIEKRALHFQHLMFPIIDYGRTNNFQVFQEELSGLKLGPTTPLVFSRALSHYGFHTPQPQKPAETQNQNQVSQPLNGSKPV</sequence>
<dbReference type="InterPro" id="IPR019261">
    <property type="entry name" value="PARG_cat_microbial"/>
</dbReference>
<dbReference type="EMBL" id="LNZB01000006">
    <property type="protein sequence ID" value="KTD82940.1"/>
    <property type="molecule type" value="Genomic_DNA"/>
</dbReference>
<comment type="caution">
    <text evidence="3">The sequence shown here is derived from an EMBL/GenBank/DDBJ whole genome shotgun (WGS) entry which is preliminary data.</text>
</comment>
<dbReference type="STRING" id="66969.Lwal_0418"/>
<gene>
    <name evidence="3" type="ORF">Lwal_0418</name>
</gene>
<evidence type="ECO:0000313" key="3">
    <source>
        <dbReference type="EMBL" id="KTD82940.1"/>
    </source>
</evidence>
<accession>A0A0W1ANN6</accession>
<dbReference type="Gene3D" id="3.40.220.10">
    <property type="entry name" value="Leucine Aminopeptidase, subunit E, domain 1"/>
    <property type="match status" value="1"/>
</dbReference>
<proteinExistence type="predicted"/>
<dbReference type="InterPro" id="IPR043472">
    <property type="entry name" value="Macro_dom-like"/>
</dbReference>
<feature type="domain" description="Microbial-type PARG catalytic" evidence="2">
    <location>
        <begin position="94"/>
        <end position="151"/>
    </location>
</feature>
<keyword evidence="4" id="KW-1185">Reference proteome</keyword>
<dbReference type="Proteomes" id="UP000054729">
    <property type="component" value="Unassembled WGS sequence"/>
</dbReference>
<organism evidence="3 4">
    <name type="scientific">Legionella waltersii</name>
    <dbReference type="NCBI Taxonomy" id="66969"/>
    <lineage>
        <taxon>Bacteria</taxon>
        <taxon>Pseudomonadati</taxon>
        <taxon>Pseudomonadota</taxon>
        <taxon>Gammaproteobacteria</taxon>
        <taxon>Legionellales</taxon>
        <taxon>Legionellaceae</taxon>
        <taxon>Legionella</taxon>
    </lineage>
</organism>
<dbReference type="PANTHER" id="PTHR35596">
    <property type="entry name" value="DUF2263 DOMAIN-CONTAINING PROTEIN"/>
    <property type="match status" value="1"/>
</dbReference>
<name>A0A0W1ANN6_9GAMM</name>
<dbReference type="PATRIC" id="fig|66969.6.peg.450"/>
<dbReference type="PANTHER" id="PTHR35596:SF1">
    <property type="entry name" value="MICROBIAL-TYPE PARG CATALYTIC DOMAIN-CONTAINING PROTEIN"/>
    <property type="match status" value="1"/>
</dbReference>
<evidence type="ECO:0000259" key="2">
    <source>
        <dbReference type="Pfam" id="PF10021"/>
    </source>
</evidence>
<protein>
    <recommendedName>
        <fullName evidence="2">Microbial-type PARG catalytic domain-containing protein</fullName>
    </recommendedName>
</protein>
<evidence type="ECO:0000313" key="4">
    <source>
        <dbReference type="Proteomes" id="UP000054729"/>
    </source>
</evidence>
<reference evidence="3 4" key="1">
    <citation type="submission" date="2015-11" db="EMBL/GenBank/DDBJ databases">
        <title>Genomic analysis of 38 Legionella species identifies large and diverse effector repertoires.</title>
        <authorList>
            <person name="Burstein D."/>
            <person name="Amaro F."/>
            <person name="Zusman T."/>
            <person name="Lifshitz Z."/>
            <person name="Cohen O."/>
            <person name="Gilbert J.A."/>
            <person name="Pupko T."/>
            <person name="Shuman H.A."/>
            <person name="Segal G."/>
        </authorList>
    </citation>
    <scope>NUCLEOTIDE SEQUENCE [LARGE SCALE GENOMIC DNA]</scope>
    <source>
        <strain evidence="3 4">ATCC 51914</strain>
    </source>
</reference>
<evidence type="ECO:0000256" key="1">
    <source>
        <dbReference type="SAM" id="MobiDB-lite"/>
    </source>
</evidence>
<feature type="region of interest" description="Disordered" evidence="1">
    <location>
        <begin position="369"/>
        <end position="395"/>
    </location>
</feature>
<feature type="compositionally biased region" description="Polar residues" evidence="1">
    <location>
        <begin position="377"/>
        <end position="395"/>
    </location>
</feature>
<dbReference type="RefSeq" id="WP_065235634.1">
    <property type="nucleotide sequence ID" value="NZ_CAAAIQ010000003.1"/>
</dbReference>
<dbReference type="Pfam" id="PF10021">
    <property type="entry name" value="PARG_cat_microb"/>
    <property type="match status" value="1"/>
</dbReference>
<dbReference type="AlphaFoldDB" id="A0A0W1ANN6"/>